<dbReference type="InterPro" id="IPR002201">
    <property type="entry name" value="Glyco_trans_9"/>
</dbReference>
<accession>A0A972G2F1</accession>
<keyword evidence="1" id="KW-0328">Glycosyltransferase</keyword>
<evidence type="ECO:0000313" key="3">
    <source>
        <dbReference type="EMBL" id="NMH29226.1"/>
    </source>
</evidence>
<evidence type="ECO:0000256" key="2">
    <source>
        <dbReference type="ARBA" id="ARBA00022679"/>
    </source>
</evidence>
<dbReference type="Pfam" id="PF01075">
    <property type="entry name" value="Glyco_transf_9"/>
    <property type="match status" value="1"/>
</dbReference>
<protein>
    <submittedName>
        <fullName evidence="3">Glycosyltransferase family 9 protein</fullName>
    </submittedName>
</protein>
<dbReference type="GO" id="GO:0009244">
    <property type="term" value="P:lipopolysaccharide core region biosynthetic process"/>
    <property type="evidence" value="ECO:0007669"/>
    <property type="project" value="TreeGrafter"/>
</dbReference>
<keyword evidence="2" id="KW-0808">Transferase</keyword>
<comment type="caution">
    <text evidence="3">The sequence shown here is derived from an EMBL/GenBank/DDBJ whole genome shotgun (WGS) entry which is preliminary data.</text>
</comment>
<dbReference type="InterPro" id="IPR051199">
    <property type="entry name" value="LPS_LOS_Heptosyltrfase"/>
</dbReference>
<dbReference type="GO" id="GO:0005829">
    <property type="term" value="C:cytosol"/>
    <property type="evidence" value="ECO:0007669"/>
    <property type="project" value="TreeGrafter"/>
</dbReference>
<dbReference type="AlphaFoldDB" id="A0A972G2F1"/>
<dbReference type="PANTHER" id="PTHR30160">
    <property type="entry name" value="TETRAACYLDISACCHARIDE 4'-KINASE-RELATED"/>
    <property type="match status" value="1"/>
</dbReference>
<name>A0A972G2F1_9FLAO</name>
<reference evidence="3" key="1">
    <citation type="submission" date="2020-02" db="EMBL/GenBank/DDBJ databases">
        <title>Flavobacterium sp. genome.</title>
        <authorList>
            <person name="Jung H.S."/>
            <person name="Baek J.H."/>
            <person name="Jeon C.O."/>
        </authorList>
    </citation>
    <scope>NUCLEOTIDE SEQUENCE</scope>
    <source>
        <strain evidence="3">SE-s28</strain>
    </source>
</reference>
<dbReference type="GO" id="GO:0008713">
    <property type="term" value="F:ADP-heptose-lipopolysaccharide heptosyltransferase activity"/>
    <property type="evidence" value="ECO:0007669"/>
    <property type="project" value="TreeGrafter"/>
</dbReference>
<dbReference type="PANTHER" id="PTHR30160:SF7">
    <property type="entry name" value="ADP-HEPTOSE--LPS HEPTOSYLTRANSFERASE 2"/>
    <property type="match status" value="1"/>
</dbReference>
<keyword evidence="4" id="KW-1185">Reference proteome</keyword>
<evidence type="ECO:0000256" key="1">
    <source>
        <dbReference type="ARBA" id="ARBA00022676"/>
    </source>
</evidence>
<dbReference type="EMBL" id="JAAMPU010000108">
    <property type="protein sequence ID" value="NMH29226.1"/>
    <property type="molecule type" value="Genomic_DNA"/>
</dbReference>
<dbReference type="RefSeq" id="WP_169528331.1">
    <property type="nucleotide sequence ID" value="NZ_JAAMPU010000108.1"/>
</dbReference>
<dbReference type="Proteomes" id="UP000712080">
    <property type="component" value="Unassembled WGS sequence"/>
</dbReference>
<dbReference type="CDD" id="cd03789">
    <property type="entry name" value="GT9_LPS_heptosyltransferase"/>
    <property type="match status" value="1"/>
</dbReference>
<dbReference type="SUPFAM" id="SSF53756">
    <property type="entry name" value="UDP-Glycosyltransferase/glycogen phosphorylase"/>
    <property type="match status" value="1"/>
</dbReference>
<proteinExistence type="predicted"/>
<dbReference type="Gene3D" id="3.40.50.2000">
    <property type="entry name" value="Glycogen Phosphorylase B"/>
    <property type="match status" value="2"/>
</dbReference>
<gene>
    <name evidence="3" type="ORF">G6047_14390</name>
</gene>
<evidence type="ECO:0000313" key="4">
    <source>
        <dbReference type="Proteomes" id="UP000712080"/>
    </source>
</evidence>
<organism evidence="3 4">
    <name type="scientific">Flavobacterium silvaticum</name>
    <dbReference type="NCBI Taxonomy" id="1852020"/>
    <lineage>
        <taxon>Bacteria</taxon>
        <taxon>Pseudomonadati</taxon>
        <taxon>Bacteroidota</taxon>
        <taxon>Flavobacteriia</taxon>
        <taxon>Flavobacteriales</taxon>
        <taxon>Flavobacteriaceae</taxon>
        <taxon>Flavobacterium</taxon>
    </lineage>
</organism>
<sequence>MKILVIQQKRIGDVLTSSILCNILKEHYPEAHIDFLCYPNCTAVLEHNPNIESIITLSNPVRKSYLKLLDFIKGIRKREYEIVIDVYSKLETNLITGLSGATTRISYKKGYSAIFYNHNIERVEKWTKSQLGAAIENRLRLLKPLIAGRITNFRPKIFLAEAEISKAKSTLLANSVDPLKPLAMIGILGSEWYKTYPLEQMAKLLDFTVEKTGSQLLFNYIPSQLDDAKKLYDFCSQKTRDHIFFDLYAQNLRDFIGLLSQCDMLIGNEGGAVNMAKALDIPTFSIFSPSVDKETWQIFEDEKNVSIHLKDIRPEIYEAHDEKYIKEHTFEFFAEYPLEHILSELDTFFKAVL</sequence>